<name>W2SH88_CYPE1</name>
<gene>
    <name evidence="1" type="ORF">HMPREF1541_01421</name>
</gene>
<dbReference type="EMBL" id="KB822711">
    <property type="protein sequence ID" value="ETN47229.1"/>
    <property type="molecule type" value="Genomic_DNA"/>
</dbReference>
<evidence type="ECO:0000313" key="1">
    <source>
        <dbReference type="EMBL" id="ETN47229.1"/>
    </source>
</evidence>
<dbReference type="eggNOG" id="ENOG502R9TD">
    <property type="taxonomic scope" value="Eukaryota"/>
</dbReference>
<dbReference type="RefSeq" id="XP_008711941.1">
    <property type="nucleotide sequence ID" value="XM_008713719.1"/>
</dbReference>
<sequence length="248" mass="28056">MAETATAEATYYSHTLIRRSPLPFMPPSDRDPRLAPITAKLLTLPPEIRQLIYHYAFHGNRVAVTCRSGCYCPSNKTGRYRAEHHWVLELSKAGGKDAAVLKPVRQDAQRGFVAEALWEVHCLSAWQLFEARMRQLMATASVKHVQVTVFETSREGWVVGTGAFQRLRSVTFCPWQKGWTCDVRAQLGSPELGDVAMMPRVRNVLETKSGYDWVWKMVSIGPEGRGGWKVYFLLPVRYLVATSNDRTA</sequence>
<dbReference type="Proteomes" id="UP000030752">
    <property type="component" value="Unassembled WGS sequence"/>
</dbReference>
<keyword evidence="2" id="KW-1185">Reference proteome</keyword>
<proteinExistence type="predicted"/>
<dbReference type="GeneID" id="19968760"/>
<dbReference type="VEuPathDB" id="FungiDB:HMPREF1541_01421"/>
<dbReference type="InParanoid" id="W2SH88"/>
<dbReference type="AlphaFoldDB" id="W2SH88"/>
<organism evidence="1 2">
    <name type="scientific">Cyphellophora europaea (strain CBS 101466)</name>
    <name type="common">Phialophora europaea</name>
    <dbReference type="NCBI Taxonomy" id="1220924"/>
    <lineage>
        <taxon>Eukaryota</taxon>
        <taxon>Fungi</taxon>
        <taxon>Dikarya</taxon>
        <taxon>Ascomycota</taxon>
        <taxon>Pezizomycotina</taxon>
        <taxon>Eurotiomycetes</taxon>
        <taxon>Chaetothyriomycetidae</taxon>
        <taxon>Chaetothyriales</taxon>
        <taxon>Cyphellophoraceae</taxon>
        <taxon>Cyphellophora</taxon>
    </lineage>
</organism>
<dbReference type="HOGENOM" id="CLU_1045870_0_0_1"/>
<dbReference type="OrthoDB" id="4106306at2759"/>
<protein>
    <submittedName>
        <fullName evidence="1">Uncharacterized protein</fullName>
    </submittedName>
</protein>
<reference evidence="1 2" key="1">
    <citation type="submission" date="2013-03" db="EMBL/GenBank/DDBJ databases">
        <title>The Genome Sequence of Phialophora europaea CBS 101466.</title>
        <authorList>
            <consortium name="The Broad Institute Genomics Platform"/>
            <person name="Cuomo C."/>
            <person name="de Hoog S."/>
            <person name="Gorbushina A."/>
            <person name="Walker B."/>
            <person name="Young S.K."/>
            <person name="Zeng Q."/>
            <person name="Gargeya S."/>
            <person name="Fitzgerald M."/>
            <person name="Haas B."/>
            <person name="Abouelleil A."/>
            <person name="Allen A.W."/>
            <person name="Alvarado L."/>
            <person name="Arachchi H.M."/>
            <person name="Berlin A.M."/>
            <person name="Chapman S.B."/>
            <person name="Gainer-Dewar J."/>
            <person name="Goldberg J."/>
            <person name="Griggs A."/>
            <person name="Gujja S."/>
            <person name="Hansen M."/>
            <person name="Howarth C."/>
            <person name="Imamovic A."/>
            <person name="Ireland A."/>
            <person name="Larimer J."/>
            <person name="McCowan C."/>
            <person name="Murphy C."/>
            <person name="Pearson M."/>
            <person name="Poon T.W."/>
            <person name="Priest M."/>
            <person name="Roberts A."/>
            <person name="Saif S."/>
            <person name="Shea T."/>
            <person name="Sisk P."/>
            <person name="Sykes S."/>
            <person name="Wortman J."/>
            <person name="Nusbaum C."/>
            <person name="Birren B."/>
        </authorList>
    </citation>
    <scope>NUCLEOTIDE SEQUENCE [LARGE SCALE GENOMIC DNA]</scope>
    <source>
        <strain evidence="1 2">CBS 101466</strain>
    </source>
</reference>
<accession>W2SH88</accession>
<evidence type="ECO:0000313" key="2">
    <source>
        <dbReference type="Proteomes" id="UP000030752"/>
    </source>
</evidence>